<feature type="domain" description="DNA2/NAM7 helicase helicase" evidence="1">
    <location>
        <begin position="658"/>
        <end position="740"/>
    </location>
</feature>
<dbReference type="GO" id="GO:0004386">
    <property type="term" value="F:helicase activity"/>
    <property type="evidence" value="ECO:0007669"/>
    <property type="project" value="InterPro"/>
</dbReference>
<reference evidence="3" key="1">
    <citation type="journal article" date="2021" name="PeerJ">
        <title>Extensive microbial diversity within the chicken gut microbiome revealed by metagenomics and culture.</title>
        <authorList>
            <person name="Gilroy R."/>
            <person name="Ravi A."/>
            <person name="Getino M."/>
            <person name="Pursley I."/>
            <person name="Horton D.L."/>
            <person name="Alikhan N.F."/>
            <person name="Baker D."/>
            <person name="Gharbi K."/>
            <person name="Hall N."/>
            <person name="Watson M."/>
            <person name="Adriaenssens E.M."/>
            <person name="Foster-Nyarko E."/>
            <person name="Jarju S."/>
            <person name="Secka A."/>
            <person name="Antonio M."/>
            <person name="Oren A."/>
            <person name="Chaudhuri R.R."/>
            <person name="La Ragione R."/>
            <person name="Hildebrand F."/>
            <person name="Pallen M.J."/>
        </authorList>
    </citation>
    <scope>NUCLEOTIDE SEQUENCE</scope>
    <source>
        <strain evidence="3">CHK121-7720</strain>
    </source>
</reference>
<dbReference type="CDD" id="cd18808">
    <property type="entry name" value="SF1_C_Upf1"/>
    <property type="match status" value="1"/>
</dbReference>
<proteinExistence type="predicted"/>
<gene>
    <name evidence="3" type="ORF">K8U91_09240</name>
</gene>
<dbReference type="InterPro" id="IPR045055">
    <property type="entry name" value="DNA2/NAM7-like"/>
</dbReference>
<evidence type="ECO:0000259" key="1">
    <source>
        <dbReference type="Pfam" id="PF13086"/>
    </source>
</evidence>
<dbReference type="InterPro" id="IPR041677">
    <property type="entry name" value="DNA2/NAM7_AAA_11"/>
</dbReference>
<protein>
    <submittedName>
        <fullName evidence="3">AAA domain-containing protein</fullName>
    </submittedName>
</protein>
<dbReference type="InterPro" id="IPR027417">
    <property type="entry name" value="P-loop_NTPase"/>
</dbReference>
<dbReference type="PANTHER" id="PTHR10887:SF495">
    <property type="entry name" value="HELICASE SENATAXIN ISOFORM X1-RELATED"/>
    <property type="match status" value="1"/>
</dbReference>
<dbReference type="PANTHER" id="PTHR10887">
    <property type="entry name" value="DNA2/NAM7 HELICASE FAMILY"/>
    <property type="match status" value="1"/>
</dbReference>
<name>A0A921SVF9_9BACT</name>
<dbReference type="Pfam" id="PF13087">
    <property type="entry name" value="AAA_12"/>
    <property type="match status" value="1"/>
</dbReference>
<organism evidence="3 4">
    <name type="scientific">Barnesiella viscericola</name>
    <dbReference type="NCBI Taxonomy" id="397865"/>
    <lineage>
        <taxon>Bacteria</taxon>
        <taxon>Pseudomonadati</taxon>
        <taxon>Bacteroidota</taxon>
        <taxon>Bacteroidia</taxon>
        <taxon>Bacteroidales</taxon>
        <taxon>Barnesiellaceae</taxon>
        <taxon>Barnesiella</taxon>
    </lineage>
</organism>
<dbReference type="InterPro" id="IPR047187">
    <property type="entry name" value="SF1_C_Upf1"/>
</dbReference>
<reference evidence="3" key="2">
    <citation type="submission" date="2021-09" db="EMBL/GenBank/DDBJ databases">
        <authorList>
            <person name="Gilroy R."/>
        </authorList>
    </citation>
    <scope>NUCLEOTIDE SEQUENCE</scope>
    <source>
        <strain evidence="3">CHK121-7720</strain>
    </source>
</reference>
<dbReference type="InterPro" id="IPR011604">
    <property type="entry name" value="PDDEXK-like_dom_sf"/>
</dbReference>
<sequence>MNYPEEAYEFDPLRRIGAEVVSLDEEGLRVRLDEPDLPAEMRVIVHRAGVNGEFDETLRLVEPGSRLNLVDVAVVGDALLPHYLVLEPDYLVDVSALAECVQEYGAVWQRYFWNRIRPKAVTDSILLGNSVNLMFDELVTTDDCHAVTFESLMPKLFARYPIEFAAASSIDRSFFQTLRRQFDTLQYLMETLLPARAIDRRRAMVEPSFVCEALGLQGRLDFLQREGGLCGIELKAGRPPFPEENLTKIAPSHRVQSLLYQLMMQSVLGVRLDAQRFYLLYARSRYPEGLLRPVKSEPGELRAILNLRNQIVAAERDVARYGAPQAEWLMSQLSVENLIPRPNRFTDRYIRPEMLERRARLERRADNLLALNYFYRFYAFVAREHYLSKVGYASGSGISGTASLWRMSRSEKEQEGYMFTGLRLVRNDAAAETPEVEFALAGERLLPDFREGDIVLFYRCDSEADRVSTSQIFKATVATLTPDRIVLRLRDSQLYAGALPPESLYAVEHDYVDASFATQYRGLYTLLGASPHRRGLLTGEADEQPRRNELRGLTYDYDNPHLSRILTKAVQADDYFLLVGPPGTGKTSMALRHMVREFMAIPDCQILLMAYTNRAVDEICDKLDSIDEVDDYMRVGQPLSCDAAYRPHLLSERMKSCRNREEVIRAIGECRIFVATLASLSGKNELFTLKRFDVAIVDEASQILEPQLVGVLSALTPTGRDAIGKFILIGDHKQLPAIVVESPDESAIADARLRAAGFTDCRVSLFERLYRSLPEDSPFADMLDCQWRMHPDIASFANRYFYRGLLHNGTARHQVSPLPFTRHGDDEWERLVATRRMAFLPTVRVCAGKKYNDEEARKVAEIVQALYRLYRLNGLTFDRGSVGIITPYRHQIARIRQELDRAHVAAFDEIRIDTVERFQGSQSDCIVYSFSVNDERQLEWLPSYTEEAGQLIDRKLNVALTRARCQLFVLGNESLLSRNPIYRQLVEFLEQAKE</sequence>
<dbReference type="Gene3D" id="3.40.50.300">
    <property type="entry name" value="P-loop containing nucleotide triphosphate hydrolases"/>
    <property type="match status" value="2"/>
</dbReference>
<feature type="domain" description="DNA2/NAM7 helicase helicase" evidence="1">
    <location>
        <begin position="564"/>
        <end position="657"/>
    </location>
</feature>
<accession>A0A921SVF9</accession>
<dbReference type="Gene3D" id="3.90.320.10">
    <property type="match status" value="1"/>
</dbReference>
<evidence type="ECO:0000313" key="4">
    <source>
        <dbReference type="Proteomes" id="UP000757103"/>
    </source>
</evidence>
<dbReference type="EMBL" id="DYUD01000025">
    <property type="protein sequence ID" value="HJG89633.1"/>
    <property type="molecule type" value="Genomic_DNA"/>
</dbReference>
<evidence type="ECO:0000313" key="3">
    <source>
        <dbReference type="EMBL" id="HJG89633.1"/>
    </source>
</evidence>
<dbReference type="Pfam" id="PF13086">
    <property type="entry name" value="AAA_11"/>
    <property type="match status" value="2"/>
</dbReference>
<dbReference type="AlphaFoldDB" id="A0A921SVF9"/>
<comment type="caution">
    <text evidence="3">The sequence shown here is derived from an EMBL/GenBank/DDBJ whole genome shotgun (WGS) entry which is preliminary data.</text>
</comment>
<dbReference type="RefSeq" id="WP_273306710.1">
    <property type="nucleotide sequence ID" value="NZ_DYUD01000025.1"/>
</dbReference>
<dbReference type="SUPFAM" id="SSF52540">
    <property type="entry name" value="P-loop containing nucleoside triphosphate hydrolases"/>
    <property type="match status" value="1"/>
</dbReference>
<evidence type="ECO:0000259" key="2">
    <source>
        <dbReference type="Pfam" id="PF13087"/>
    </source>
</evidence>
<feature type="domain" description="DNA2/NAM7 helicase-like C-terminal" evidence="2">
    <location>
        <begin position="763"/>
        <end position="973"/>
    </location>
</feature>
<dbReference type="Proteomes" id="UP000757103">
    <property type="component" value="Unassembled WGS sequence"/>
</dbReference>
<dbReference type="InterPro" id="IPR041679">
    <property type="entry name" value="DNA2/NAM7-like_C"/>
</dbReference>